<dbReference type="EMBL" id="FN649728">
    <property type="protein sequence ID" value="CBN74801.1"/>
    <property type="molecule type" value="Genomic_DNA"/>
</dbReference>
<protein>
    <submittedName>
        <fullName evidence="1">Uncharacterized protein</fullName>
    </submittedName>
</protein>
<proteinExistence type="predicted"/>
<reference evidence="1 2" key="1">
    <citation type="journal article" date="2010" name="Nature">
        <title>The Ectocarpus genome and the independent evolution of multicellularity in brown algae.</title>
        <authorList>
            <person name="Cock J.M."/>
            <person name="Sterck L."/>
            <person name="Rouze P."/>
            <person name="Scornet D."/>
            <person name="Allen A.E."/>
            <person name="Amoutzias G."/>
            <person name="Anthouard V."/>
            <person name="Artiguenave F."/>
            <person name="Aury J.M."/>
            <person name="Badger J.H."/>
            <person name="Beszteri B."/>
            <person name="Billiau K."/>
            <person name="Bonnet E."/>
            <person name="Bothwell J.H."/>
            <person name="Bowler C."/>
            <person name="Boyen C."/>
            <person name="Brownlee C."/>
            <person name="Carrano C.J."/>
            <person name="Charrier B."/>
            <person name="Cho G.Y."/>
            <person name="Coelho S.M."/>
            <person name="Collen J."/>
            <person name="Corre E."/>
            <person name="Da Silva C."/>
            <person name="Delage L."/>
            <person name="Delaroque N."/>
            <person name="Dittami S.M."/>
            <person name="Doulbeau S."/>
            <person name="Elias M."/>
            <person name="Farnham G."/>
            <person name="Gachon C.M."/>
            <person name="Gschloessl B."/>
            <person name="Heesch S."/>
            <person name="Jabbari K."/>
            <person name="Jubin C."/>
            <person name="Kawai H."/>
            <person name="Kimura K."/>
            <person name="Kloareg B."/>
            <person name="Kupper F.C."/>
            <person name="Lang D."/>
            <person name="Le Bail A."/>
            <person name="Leblanc C."/>
            <person name="Lerouge P."/>
            <person name="Lohr M."/>
            <person name="Lopez P.J."/>
            <person name="Martens C."/>
            <person name="Maumus F."/>
            <person name="Michel G."/>
            <person name="Miranda-Saavedra D."/>
            <person name="Morales J."/>
            <person name="Moreau H."/>
            <person name="Motomura T."/>
            <person name="Nagasato C."/>
            <person name="Napoli C.A."/>
            <person name="Nelson D.R."/>
            <person name="Nyvall-Collen P."/>
            <person name="Peters A.F."/>
            <person name="Pommier C."/>
            <person name="Potin P."/>
            <person name="Poulain J."/>
            <person name="Quesneville H."/>
            <person name="Read B."/>
            <person name="Rensing S.A."/>
            <person name="Ritter A."/>
            <person name="Rousvoal S."/>
            <person name="Samanta M."/>
            <person name="Samson G."/>
            <person name="Schroeder D.C."/>
            <person name="Segurens B."/>
            <person name="Strittmatter M."/>
            <person name="Tonon T."/>
            <person name="Tregear J.W."/>
            <person name="Valentin K."/>
            <person name="von Dassow P."/>
            <person name="Yamagishi T."/>
            <person name="Van de Peer Y."/>
            <person name="Wincker P."/>
        </authorList>
    </citation>
    <scope>NUCLEOTIDE SEQUENCE [LARGE SCALE GENOMIC DNA]</scope>
    <source>
        <strain evidence="2">Ec32 / CCAP1310/4</strain>
    </source>
</reference>
<keyword evidence="2" id="KW-1185">Reference proteome</keyword>
<evidence type="ECO:0000313" key="1">
    <source>
        <dbReference type="EMBL" id="CBN74801.1"/>
    </source>
</evidence>
<dbReference type="OrthoDB" id="10544172at2759"/>
<dbReference type="Proteomes" id="UP000002630">
    <property type="component" value="Linkage Group LG03"/>
</dbReference>
<name>D8LN38_ECTSI</name>
<organism evidence="1 2">
    <name type="scientific">Ectocarpus siliculosus</name>
    <name type="common">Brown alga</name>
    <name type="synonym">Conferva siliculosa</name>
    <dbReference type="NCBI Taxonomy" id="2880"/>
    <lineage>
        <taxon>Eukaryota</taxon>
        <taxon>Sar</taxon>
        <taxon>Stramenopiles</taxon>
        <taxon>Ochrophyta</taxon>
        <taxon>PX clade</taxon>
        <taxon>Phaeophyceae</taxon>
        <taxon>Ectocarpales</taxon>
        <taxon>Ectocarpaceae</taxon>
        <taxon>Ectocarpus</taxon>
    </lineage>
</organism>
<dbReference type="InParanoid" id="D8LN38"/>
<gene>
    <name evidence="1" type="ORF">Esi_0043_0033</name>
</gene>
<dbReference type="AlphaFoldDB" id="D8LN38"/>
<dbReference type="EMBL" id="FN648630">
    <property type="protein sequence ID" value="CBN74801.1"/>
    <property type="molecule type" value="Genomic_DNA"/>
</dbReference>
<evidence type="ECO:0000313" key="2">
    <source>
        <dbReference type="Proteomes" id="UP000002630"/>
    </source>
</evidence>
<sequence>MHIRMYHDGAMSKLLEKLSEDADNPTVQLQVPFLIEKLAPRPAHRKVIMIAAGTAVNPSKQNCFGLMDCLVLPSFVSITTPSARCAHAAPLEHADGNRGILAIRTS</sequence>
<accession>D8LN38</accession>